<dbReference type="Proteomes" id="UP000624404">
    <property type="component" value="Unassembled WGS sequence"/>
</dbReference>
<dbReference type="Pfam" id="PF00069">
    <property type="entry name" value="Pkinase"/>
    <property type="match status" value="1"/>
</dbReference>
<gene>
    <name evidence="2" type="ORF">SCLTRI_LOCUS1060</name>
</gene>
<reference evidence="2" key="1">
    <citation type="submission" date="2020-10" db="EMBL/GenBank/DDBJ databases">
        <authorList>
            <person name="Kusch S."/>
        </authorList>
    </citation>
    <scope>NUCLEOTIDE SEQUENCE</scope>
    <source>
        <strain evidence="2">SwB9</strain>
    </source>
</reference>
<dbReference type="PROSITE" id="PS50011">
    <property type="entry name" value="PROTEIN_KINASE_DOM"/>
    <property type="match status" value="1"/>
</dbReference>
<dbReference type="Gene3D" id="1.10.510.10">
    <property type="entry name" value="Transferase(Phosphotransferase) domain 1"/>
    <property type="match status" value="1"/>
</dbReference>
<dbReference type="OrthoDB" id="74764at2759"/>
<dbReference type="GO" id="GO:0005524">
    <property type="term" value="F:ATP binding"/>
    <property type="evidence" value="ECO:0007669"/>
    <property type="project" value="InterPro"/>
</dbReference>
<dbReference type="InterPro" id="IPR000719">
    <property type="entry name" value="Prot_kinase_dom"/>
</dbReference>
<dbReference type="PANTHER" id="PTHR24347">
    <property type="entry name" value="SERINE/THREONINE-PROTEIN KINASE"/>
    <property type="match status" value="1"/>
</dbReference>
<dbReference type="InterPro" id="IPR011009">
    <property type="entry name" value="Kinase-like_dom_sf"/>
</dbReference>
<organism evidence="2 3">
    <name type="scientific">Sclerotinia trifoliorum</name>
    <dbReference type="NCBI Taxonomy" id="28548"/>
    <lineage>
        <taxon>Eukaryota</taxon>
        <taxon>Fungi</taxon>
        <taxon>Dikarya</taxon>
        <taxon>Ascomycota</taxon>
        <taxon>Pezizomycotina</taxon>
        <taxon>Leotiomycetes</taxon>
        <taxon>Helotiales</taxon>
        <taxon>Sclerotiniaceae</taxon>
        <taxon>Sclerotinia</taxon>
    </lineage>
</organism>
<feature type="domain" description="Protein kinase" evidence="1">
    <location>
        <begin position="1"/>
        <end position="96"/>
    </location>
</feature>
<dbReference type="SUPFAM" id="SSF56112">
    <property type="entry name" value="Protein kinase-like (PK-like)"/>
    <property type="match status" value="1"/>
</dbReference>
<name>A0A8H2ZNT1_9HELO</name>
<proteinExistence type="predicted"/>
<protein>
    <submittedName>
        <fullName evidence="2">3b8976b5-d08c-4376-ab47-e8fb167649db-CDS</fullName>
    </submittedName>
</protein>
<accession>A0A8H2ZNT1</accession>
<dbReference type="GO" id="GO:0004672">
    <property type="term" value="F:protein kinase activity"/>
    <property type="evidence" value="ECO:0007669"/>
    <property type="project" value="InterPro"/>
</dbReference>
<keyword evidence="3" id="KW-1185">Reference proteome</keyword>
<sequence>MDSKIIGIGLEVDIWAAGVVLFECLKEYPPFSANEENGQKGIDTIKRRITEYRFMEPPPVDVPEVSPEAEDLIMGMLKFDFNESWTAEQCLQHPWITDHPLS</sequence>
<evidence type="ECO:0000259" key="1">
    <source>
        <dbReference type="PROSITE" id="PS50011"/>
    </source>
</evidence>
<evidence type="ECO:0000313" key="3">
    <source>
        <dbReference type="Proteomes" id="UP000624404"/>
    </source>
</evidence>
<comment type="caution">
    <text evidence="2">The sequence shown here is derived from an EMBL/GenBank/DDBJ whole genome shotgun (WGS) entry which is preliminary data.</text>
</comment>
<dbReference type="AlphaFoldDB" id="A0A8H2ZNT1"/>
<dbReference type="EMBL" id="CAJHIA010000004">
    <property type="protein sequence ID" value="CAD6441270.1"/>
    <property type="molecule type" value="Genomic_DNA"/>
</dbReference>
<evidence type="ECO:0000313" key="2">
    <source>
        <dbReference type="EMBL" id="CAD6441270.1"/>
    </source>
</evidence>